<protein>
    <submittedName>
        <fullName evidence="1">Uncharacterized protein</fullName>
    </submittedName>
</protein>
<dbReference type="EMBL" id="BAOP01000041">
    <property type="protein sequence ID" value="GAC81676.1"/>
    <property type="molecule type" value="Genomic_DNA"/>
</dbReference>
<accession>M3TJK1</accession>
<evidence type="ECO:0000313" key="1">
    <source>
        <dbReference type="EMBL" id="GAC81676.1"/>
    </source>
</evidence>
<organism evidence="1 2">
    <name type="scientific">Gordonia malaquae NBRC 108250</name>
    <dbReference type="NCBI Taxonomy" id="1223542"/>
    <lineage>
        <taxon>Bacteria</taxon>
        <taxon>Bacillati</taxon>
        <taxon>Actinomycetota</taxon>
        <taxon>Actinomycetes</taxon>
        <taxon>Mycobacteriales</taxon>
        <taxon>Gordoniaceae</taxon>
        <taxon>Gordonia</taxon>
    </lineage>
</organism>
<comment type="caution">
    <text evidence="1">The sequence shown here is derived from an EMBL/GenBank/DDBJ whole genome shotgun (WGS) entry which is preliminary data.</text>
</comment>
<dbReference type="Proteomes" id="UP000035009">
    <property type="component" value="Unassembled WGS sequence"/>
</dbReference>
<dbReference type="AlphaFoldDB" id="M3TJK1"/>
<name>M3TJK1_GORML</name>
<sequence>MSDLDLWPRIEAAIYDTKVGRADAEWQWPRCHKKNCQCQSDIDFVFGMFTKAIADSVYKELLCKAVTDPDGLP</sequence>
<dbReference type="RefSeq" id="WP_008381626.1">
    <property type="nucleotide sequence ID" value="NZ_BAOP01000041.1"/>
</dbReference>
<gene>
    <name evidence="1" type="ORF">GM1_041_00470</name>
</gene>
<dbReference type="STRING" id="410332.SAMN04488550_4170"/>
<evidence type="ECO:0000313" key="2">
    <source>
        <dbReference type="Proteomes" id="UP000035009"/>
    </source>
</evidence>
<keyword evidence="2" id="KW-1185">Reference proteome</keyword>
<reference evidence="1 2" key="1">
    <citation type="submission" date="2013-02" db="EMBL/GenBank/DDBJ databases">
        <title>Whole genome shotgun sequence of Gordonia malaquae NBRC 108250.</title>
        <authorList>
            <person name="Yoshida I."/>
            <person name="Hosoyama A."/>
            <person name="Tsuchikane K."/>
            <person name="Ando Y."/>
            <person name="Baba S."/>
            <person name="Ohji S."/>
            <person name="Hamada M."/>
            <person name="Tamura T."/>
            <person name="Yamazoe A."/>
            <person name="Yamazaki S."/>
            <person name="Fujita N."/>
        </authorList>
    </citation>
    <scope>NUCLEOTIDE SEQUENCE [LARGE SCALE GENOMIC DNA]</scope>
    <source>
        <strain evidence="1 2">NBRC 108250</strain>
    </source>
</reference>
<proteinExistence type="predicted"/>
<dbReference type="OrthoDB" id="4378212at2"/>